<keyword evidence="1" id="KW-0378">Hydrolase</keyword>
<protein>
    <submittedName>
        <fullName evidence="1">Fumarylacetoacetate hydrolase</fullName>
    </submittedName>
</protein>
<reference evidence="1" key="1">
    <citation type="submission" date="2018-02" db="EMBL/GenBank/DDBJ databases">
        <title>Rhizophora mucronata_Transcriptome.</title>
        <authorList>
            <person name="Meera S.P."/>
            <person name="Sreeshan A."/>
            <person name="Augustine A."/>
        </authorList>
    </citation>
    <scope>NUCLEOTIDE SEQUENCE</scope>
    <source>
        <tissue evidence="1">Leaf</tissue>
    </source>
</reference>
<accession>A0A2P2LII4</accession>
<sequence length="80" mass="9312">MVCKLLSQGPISVTQIKQIYYIIIYTSSKLKQKYNKKPKYECSLVFMETHYKNRTIISCVLVGSLKSHYQQADLMIDDTT</sequence>
<evidence type="ECO:0000313" key="1">
    <source>
        <dbReference type="EMBL" id="MBX17771.1"/>
    </source>
</evidence>
<dbReference type="AlphaFoldDB" id="A0A2P2LII4"/>
<dbReference type="GO" id="GO:0016787">
    <property type="term" value="F:hydrolase activity"/>
    <property type="evidence" value="ECO:0007669"/>
    <property type="project" value="UniProtKB-KW"/>
</dbReference>
<name>A0A2P2LII4_RHIMU</name>
<dbReference type="EMBL" id="GGEC01037287">
    <property type="protein sequence ID" value="MBX17771.1"/>
    <property type="molecule type" value="Transcribed_RNA"/>
</dbReference>
<proteinExistence type="predicted"/>
<organism evidence="1">
    <name type="scientific">Rhizophora mucronata</name>
    <name type="common">Asiatic mangrove</name>
    <dbReference type="NCBI Taxonomy" id="61149"/>
    <lineage>
        <taxon>Eukaryota</taxon>
        <taxon>Viridiplantae</taxon>
        <taxon>Streptophyta</taxon>
        <taxon>Embryophyta</taxon>
        <taxon>Tracheophyta</taxon>
        <taxon>Spermatophyta</taxon>
        <taxon>Magnoliopsida</taxon>
        <taxon>eudicotyledons</taxon>
        <taxon>Gunneridae</taxon>
        <taxon>Pentapetalae</taxon>
        <taxon>rosids</taxon>
        <taxon>fabids</taxon>
        <taxon>Malpighiales</taxon>
        <taxon>Rhizophoraceae</taxon>
        <taxon>Rhizophora</taxon>
    </lineage>
</organism>